<feature type="compositionally biased region" description="Basic and acidic residues" evidence="1">
    <location>
        <begin position="477"/>
        <end position="487"/>
    </location>
</feature>
<evidence type="ECO:0000256" key="1">
    <source>
        <dbReference type="SAM" id="MobiDB-lite"/>
    </source>
</evidence>
<dbReference type="Proteomes" id="UP001196530">
    <property type="component" value="Unassembled WGS sequence"/>
</dbReference>
<sequence length="487" mass="54479">MCENVNEDRSLREAFLSDVNIATQRSIADDKPLVIMVEEFCQATKNDSKRGSNLKISHLHYQLFEKEFVGLAIQKPSTDFDLLSQIFPQVQLLAPPSLIAIYRGCIIHSMVDSVISLTIGDFLADAHEKSTQLRTNQKLDTSHQARPSEDSSKNNEGDANSGTQGVTLYRNKLCSSPKRCNKSSTRKQCSQIEKDKKRIPKLAELDRIEKQLEANSENKRFVNHTQSNENREPRPSTDVCLIQVKLVDGITKRMKFSKFDKLSTVREIILKSYREYQQIPFQFFKPTERLTYSQDHEDLMLEQLQLDRCTLILKPIDPFESHNDTDHQGATSSYHWLKNKILSFVGYGGGQVPRSPANHVNVISSVTKNNAPHSPILDSESDTDTIYHSPEIRSLLSRSSSPLEPSLNISSSDSNFDLNGVSSKFLSNPHYSSSSAHCLSKTRNGSLGACASASSSKGNPAELLDNGGDESGPKYVNVEDHNDDKLS</sequence>
<dbReference type="Gene3D" id="3.10.20.90">
    <property type="entry name" value="Phosphatidylinositol 3-kinase Catalytic Subunit, Chain A, domain 1"/>
    <property type="match status" value="1"/>
</dbReference>
<name>A0AAN6DBL6_PICAN</name>
<dbReference type="InterPro" id="IPR001012">
    <property type="entry name" value="UBX_dom"/>
</dbReference>
<dbReference type="Proteomes" id="UP001197328">
    <property type="component" value="Unassembled WGS sequence"/>
</dbReference>
<feature type="compositionally biased region" description="Low complexity" evidence="1">
    <location>
        <begin position="448"/>
        <end position="458"/>
    </location>
</feature>
<organism evidence="3 5">
    <name type="scientific">Pichia angusta</name>
    <name type="common">Yeast</name>
    <name type="synonym">Hansenula polymorpha</name>
    <dbReference type="NCBI Taxonomy" id="870730"/>
    <lineage>
        <taxon>Eukaryota</taxon>
        <taxon>Fungi</taxon>
        <taxon>Dikarya</taxon>
        <taxon>Ascomycota</taxon>
        <taxon>Saccharomycotina</taxon>
        <taxon>Pichiomycetes</taxon>
        <taxon>Pichiales</taxon>
        <taxon>Pichiaceae</taxon>
        <taxon>Ogataea</taxon>
    </lineage>
</organism>
<feature type="region of interest" description="Disordered" evidence="1">
    <location>
        <begin position="132"/>
        <end position="164"/>
    </location>
</feature>
<dbReference type="GO" id="GO:0036503">
    <property type="term" value="P:ERAD pathway"/>
    <property type="evidence" value="ECO:0007669"/>
    <property type="project" value="TreeGrafter"/>
</dbReference>
<accession>A0AAN6DBL6</accession>
<proteinExistence type="predicted"/>
<dbReference type="Pfam" id="PF23187">
    <property type="entry name" value="UBX7_N"/>
    <property type="match status" value="1"/>
</dbReference>
<reference evidence="3 6" key="1">
    <citation type="journal article" date="2021" name="G3 (Bethesda)">
        <title>Genomic diversity, chromosomal rearrangements, and interspecies hybridization in the ogataea polymorpha species complex.</title>
        <authorList>
            <person name="Hanson S.J."/>
            <person name="Cinneide E.O."/>
            <person name="Salzberg L.I."/>
            <person name="Wolfe K.H."/>
            <person name="McGowan J."/>
            <person name="Fitzpatrick D.A."/>
            <person name="Matlin K."/>
        </authorList>
    </citation>
    <scope>NUCLEOTIDE SEQUENCE</scope>
    <source>
        <strain evidence="4">51-138</strain>
        <strain evidence="3">61-244</strain>
    </source>
</reference>
<dbReference type="GO" id="GO:0005783">
    <property type="term" value="C:endoplasmic reticulum"/>
    <property type="evidence" value="ECO:0007669"/>
    <property type="project" value="TreeGrafter"/>
</dbReference>
<dbReference type="InterPro" id="IPR029071">
    <property type="entry name" value="Ubiquitin-like_domsf"/>
</dbReference>
<dbReference type="EMBL" id="JAHLUX010000011">
    <property type="protein sequence ID" value="KAG7816404.1"/>
    <property type="molecule type" value="Genomic_DNA"/>
</dbReference>
<dbReference type="PROSITE" id="PS50033">
    <property type="entry name" value="UBX"/>
    <property type="match status" value="1"/>
</dbReference>
<comment type="caution">
    <text evidence="3">The sequence shown here is derived from an EMBL/GenBank/DDBJ whole genome shotgun (WGS) entry which is preliminary data.</text>
</comment>
<keyword evidence="6" id="KW-1185">Reference proteome</keyword>
<dbReference type="Pfam" id="PF00789">
    <property type="entry name" value="UBX"/>
    <property type="match status" value="1"/>
</dbReference>
<feature type="region of interest" description="Disordered" evidence="1">
    <location>
        <begin position="448"/>
        <end position="487"/>
    </location>
</feature>
<dbReference type="AlphaFoldDB" id="A0AAN6DBL6"/>
<gene>
    <name evidence="3" type="ORF">KL928_004960</name>
    <name evidence="4" type="ORF">KL940_003692</name>
</gene>
<dbReference type="EMBL" id="JAHLVD010000009">
    <property type="protein sequence ID" value="KAG7847780.1"/>
    <property type="molecule type" value="Genomic_DNA"/>
</dbReference>
<feature type="domain" description="UBX" evidence="2">
    <location>
        <begin position="235"/>
        <end position="314"/>
    </location>
</feature>
<feature type="region of interest" description="Disordered" evidence="1">
    <location>
        <begin position="216"/>
        <end position="235"/>
    </location>
</feature>
<protein>
    <recommendedName>
        <fullName evidence="2">UBX domain-containing protein</fullName>
    </recommendedName>
</protein>
<dbReference type="GeneID" id="66129011"/>
<dbReference type="PANTHER" id="PTHR46424">
    <property type="entry name" value="UBX DOMAIN-CONTAINING PROTEIN 4"/>
    <property type="match status" value="1"/>
</dbReference>
<dbReference type="SUPFAM" id="SSF54236">
    <property type="entry name" value="Ubiquitin-like"/>
    <property type="match status" value="1"/>
</dbReference>
<dbReference type="PANTHER" id="PTHR46424:SF1">
    <property type="entry name" value="UBX DOMAIN-CONTAINING PROTEIN 4"/>
    <property type="match status" value="1"/>
</dbReference>
<evidence type="ECO:0000313" key="6">
    <source>
        <dbReference type="Proteomes" id="UP001197328"/>
    </source>
</evidence>
<feature type="compositionally biased region" description="Basic and acidic residues" evidence="1">
    <location>
        <begin position="140"/>
        <end position="156"/>
    </location>
</feature>
<evidence type="ECO:0000313" key="4">
    <source>
        <dbReference type="EMBL" id="KAG7847780.1"/>
    </source>
</evidence>
<evidence type="ECO:0000259" key="2">
    <source>
        <dbReference type="PROSITE" id="PS50033"/>
    </source>
</evidence>
<evidence type="ECO:0000313" key="5">
    <source>
        <dbReference type="Proteomes" id="UP001196530"/>
    </source>
</evidence>
<evidence type="ECO:0000313" key="3">
    <source>
        <dbReference type="EMBL" id="KAG7816404.1"/>
    </source>
</evidence>
<dbReference type="RefSeq" id="XP_043057955.1">
    <property type="nucleotide sequence ID" value="XM_043205716.1"/>
</dbReference>